<sequence length="59" mass="6976">MIRTEQPIVSRGGKALRYCFLLAKRCRQSSRKSTKSARNQSFLINLNKIITYIVRIYKR</sequence>
<proteinExistence type="predicted"/>
<dbReference type="Proteomes" id="UP000887565">
    <property type="component" value="Unplaced"/>
</dbReference>
<reference evidence="2" key="1">
    <citation type="submission" date="2022-11" db="UniProtKB">
        <authorList>
            <consortium name="WormBaseParasite"/>
        </authorList>
    </citation>
    <scope>IDENTIFICATION</scope>
</reference>
<evidence type="ECO:0000313" key="1">
    <source>
        <dbReference type="Proteomes" id="UP000887565"/>
    </source>
</evidence>
<organism evidence="1 2">
    <name type="scientific">Romanomermis culicivorax</name>
    <name type="common">Nematode worm</name>
    <dbReference type="NCBI Taxonomy" id="13658"/>
    <lineage>
        <taxon>Eukaryota</taxon>
        <taxon>Metazoa</taxon>
        <taxon>Ecdysozoa</taxon>
        <taxon>Nematoda</taxon>
        <taxon>Enoplea</taxon>
        <taxon>Dorylaimia</taxon>
        <taxon>Mermithida</taxon>
        <taxon>Mermithoidea</taxon>
        <taxon>Mermithidae</taxon>
        <taxon>Romanomermis</taxon>
    </lineage>
</organism>
<keyword evidence="1" id="KW-1185">Reference proteome</keyword>
<accession>A0A915JWV3</accession>
<dbReference type="AlphaFoldDB" id="A0A915JWV3"/>
<dbReference type="WBParaSite" id="nRc.2.0.1.t30806-RA">
    <property type="protein sequence ID" value="nRc.2.0.1.t30806-RA"/>
    <property type="gene ID" value="nRc.2.0.1.g30806"/>
</dbReference>
<evidence type="ECO:0000313" key="2">
    <source>
        <dbReference type="WBParaSite" id="nRc.2.0.1.t30806-RA"/>
    </source>
</evidence>
<protein>
    <submittedName>
        <fullName evidence="2">Uncharacterized protein</fullName>
    </submittedName>
</protein>
<name>A0A915JWV3_ROMCU</name>